<accession>A0ABY4HL69</accession>
<dbReference type="RefSeq" id="WP_246916164.1">
    <property type="nucleotide sequence ID" value="NZ_CP090145.1"/>
</dbReference>
<gene>
    <name evidence="4" type="ORF">LXD69_16385</name>
</gene>
<proteinExistence type="inferred from homology"/>
<keyword evidence="5" id="KW-1185">Reference proteome</keyword>
<evidence type="ECO:0000313" key="4">
    <source>
        <dbReference type="EMBL" id="UOX33598.1"/>
    </source>
</evidence>
<comment type="similarity">
    <text evidence="1 2">Belongs to the small heat shock protein (HSP20) family.</text>
</comment>
<evidence type="ECO:0000259" key="3">
    <source>
        <dbReference type="PROSITE" id="PS01031"/>
    </source>
</evidence>
<feature type="domain" description="SHSP" evidence="3">
    <location>
        <begin position="29"/>
        <end position="144"/>
    </location>
</feature>
<dbReference type="InterPro" id="IPR008978">
    <property type="entry name" value="HSP20-like_chaperone"/>
</dbReference>
<evidence type="ECO:0000256" key="2">
    <source>
        <dbReference type="RuleBase" id="RU003616"/>
    </source>
</evidence>
<reference evidence="4" key="2">
    <citation type="submission" date="2022-04" db="EMBL/GenBank/DDBJ databases">
        <title>Complete Genome Sequence of Flavobacterium sediminilitoris YSM-43, Isolated from a Tidal Sediment.</title>
        <authorList>
            <person name="Lee P.A."/>
        </authorList>
    </citation>
    <scope>NUCLEOTIDE SEQUENCE</scope>
    <source>
        <strain evidence="4">YSM-43</strain>
    </source>
</reference>
<dbReference type="Gene3D" id="2.60.40.790">
    <property type="match status" value="1"/>
</dbReference>
<organism evidence="4 5">
    <name type="scientific">Flavobacterium sediminilitoris</name>
    <dbReference type="NCBI Taxonomy" id="2024526"/>
    <lineage>
        <taxon>Bacteria</taxon>
        <taxon>Pseudomonadati</taxon>
        <taxon>Bacteroidota</taxon>
        <taxon>Flavobacteriia</taxon>
        <taxon>Flavobacteriales</taxon>
        <taxon>Flavobacteriaceae</taxon>
        <taxon>Flavobacterium</taxon>
    </lineage>
</organism>
<dbReference type="Pfam" id="PF00011">
    <property type="entry name" value="HSP20"/>
    <property type="match status" value="1"/>
</dbReference>
<evidence type="ECO:0000313" key="5">
    <source>
        <dbReference type="Proteomes" id="UP000830454"/>
    </source>
</evidence>
<sequence>MNIVKTNPKVFFPSIIEELFKPDFFGGTQDFTTKVPAVNVKETQVGFSIELLVPGFKKEDFKIEIDNDLLTVSSEVTKDLEEKIETDKYTRREFSFSSFKRSFSLPETVNKEAINATYVDGILYLTLPKREETLPEPKRFIKIG</sequence>
<dbReference type="InterPro" id="IPR031107">
    <property type="entry name" value="Small_HSP"/>
</dbReference>
<dbReference type="PANTHER" id="PTHR11527">
    <property type="entry name" value="HEAT-SHOCK PROTEIN 20 FAMILY MEMBER"/>
    <property type="match status" value="1"/>
</dbReference>
<dbReference type="InterPro" id="IPR002068">
    <property type="entry name" value="A-crystallin/Hsp20_dom"/>
</dbReference>
<dbReference type="EMBL" id="CP090145">
    <property type="protein sequence ID" value="UOX33598.1"/>
    <property type="molecule type" value="Genomic_DNA"/>
</dbReference>
<reference evidence="4" key="1">
    <citation type="submission" date="2021-12" db="EMBL/GenBank/DDBJ databases">
        <authorList>
            <person name="Cha I.-T."/>
            <person name="Lee K.-E."/>
            <person name="Park S.-J."/>
        </authorList>
    </citation>
    <scope>NUCLEOTIDE SEQUENCE</scope>
    <source>
        <strain evidence="4">YSM-43</strain>
    </source>
</reference>
<evidence type="ECO:0000256" key="1">
    <source>
        <dbReference type="PROSITE-ProRule" id="PRU00285"/>
    </source>
</evidence>
<name>A0ABY4HL69_9FLAO</name>
<dbReference type="PROSITE" id="PS01031">
    <property type="entry name" value="SHSP"/>
    <property type="match status" value="1"/>
</dbReference>
<dbReference type="CDD" id="cd06464">
    <property type="entry name" value="ACD_sHsps-like"/>
    <property type="match status" value="1"/>
</dbReference>
<protein>
    <submittedName>
        <fullName evidence="4">Hsp20/alpha crystallin family protein</fullName>
    </submittedName>
</protein>
<dbReference type="SUPFAM" id="SSF49764">
    <property type="entry name" value="HSP20-like chaperones"/>
    <property type="match status" value="1"/>
</dbReference>
<dbReference type="Proteomes" id="UP000830454">
    <property type="component" value="Chromosome"/>
</dbReference>